<dbReference type="Proteomes" id="UP000824120">
    <property type="component" value="Chromosome 6"/>
</dbReference>
<accession>A0A9J5YWI5</accession>
<dbReference type="AlphaFoldDB" id="A0A9J5YWI5"/>
<dbReference type="EMBL" id="JACXVP010000006">
    <property type="protein sequence ID" value="KAG5603444.1"/>
    <property type="molecule type" value="Genomic_DNA"/>
</dbReference>
<evidence type="ECO:0000313" key="2">
    <source>
        <dbReference type="Proteomes" id="UP000824120"/>
    </source>
</evidence>
<sequence>MTQSNWVKLVQNRSNLKLLKEVTKISTMLVQVRRGKEKQLYIRIVSRSLEQDEHEEVQWASPSMEAVATVPMISPLLYHPFVFDFPDL</sequence>
<gene>
    <name evidence="1" type="ORF">H5410_034814</name>
</gene>
<proteinExistence type="predicted"/>
<organism evidence="1 2">
    <name type="scientific">Solanum commersonii</name>
    <name type="common">Commerson's wild potato</name>
    <name type="synonym">Commerson's nightshade</name>
    <dbReference type="NCBI Taxonomy" id="4109"/>
    <lineage>
        <taxon>Eukaryota</taxon>
        <taxon>Viridiplantae</taxon>
        <taxon>Streptophyta</taxon>
        <taxon>Embryophyta</taxon>
        <taxon>Tracheophyta</taxon>
        <taxon>Spermatophyta</taxon>
        <taxon>Magnoliopsida</taxon>
        <taxon>eudicotyledons</taxon>
        <taxon>Gunneridae</taxon>
        <taxon>Pentapetalae</taxon>
        <taxon>asterids</taxon>
        <taxon>lamiids</taxon>
        <taxon>Solanales</taxon>
        <taxon>Solanaceae</taxon>
        <taxon>Solanoideae</taxon>
        <taxon>Solaneae</taxon>
        <taxon>Solanum</taxon>
    </lineage>
</organism>
<comment type="caution">
    <text evidence="1">The sequence shown here is derived from an EMBL/GenBank/DDBJ whole genome shotgun (WGS) entry which is preliminary data.</text>
</comment>
<protein>
    <submittedName>
        <fullName evidence="1">Uncharacterized protein</fullName>
    </submittedName>
</protein>
<reference evidence="1 2" key="1">
    <citation type="submission" date="2020-09" db="EMBL/GenBank/DDBJ databases">
        <title>De no assembly of potato wild relative species, Solanum commersonii.</title>
        <authorList>
            <person name="Cho K."/>
        </authorList>
    </citation>
    <scope>NUCLEOTIDE SEQUENCE [LARGE SCALE GENOMIC DNA]</scope>
    <source>
        <strain evidence="1">LZ3.2</strain>
        <tissue evidence="1">Leaf</tissue>
    </source>
</reference>
<keyword evidence="2" id="KW-1185">Reference proteome</keyword>
<name>A0A9J5YWI5_SOLCO</name>
<evidence type="ECO:0000313" key="1">
    <source>
        <dbReference type="EMBL" id="KAG5603444.1"/>
    </source>
</evidence>